<name>A0ABD3P2I5_9STRA</name>
<proteinExistence type="predicted"/>
<feature type="region of interest" description="Disordered" evidence="1">
    <location>
        <begin position="1"/>
        <end position="36"/>
    </location>
</feature>
<protein>
    <submittedName>
        <fullName evidence="2">Uncharacterized protein</fullName>
    </submittedName>
</protein>
<organism evidence="2 3">
    <name type="scientific">Stephanodiscus triporus</name>
    <dbReference type="NCBI Taxonomy" id="2934178"/>
    <lineage>
        <taxon>Eukaryota</taxon>
        <taxon>Sar</taxon>
        <taxon>Stramenopiles</taxon>
        <taxon>Ochrophyta</taxon>
        <taxon>Bacillariophyta</taxon>
        <taxon>Coscinodiscophyceae</taxon>
        <taxon>Thalassiosirophycidae</taxon>
        <taxon>Stephanodiscales</taxon>
        <taxon>Stephanodiscaceae</taxon>
        <taxon>Stephanodiscus</taxon>
    </lineage>
</organism>
<evidence type="ECO:0000256" key="1">
    <source>
        <dbReference type="SAM" id="MobiDB-lite"/>
    </source>
</evidence>
<accession>A0ABD3P2I5</accession>
<sequence>METKADASEIKEDEAAKRVEPDETKGSTVVSFEGESTSNITQGIFQRSAFDLWQQPKKEEEMKPEPEATPEDAALRLLRMNLETPRRIPTPDRKHLMIPSPLSAALLPRRNGLILRHVEVDYDNNPTELFQALEARQFGESPIQQAMQDMGYARGQSSICFDSELPLHAALVFGAPDDLVLKILNAYPLLHVDGMSKDVAHSLGDGTQCQ</sequence>
<evidence type="ECO:0000313" key="2">
    <source>
        <dbReference type="EMBL" id="KAL3782495.1"/>
    </source>
</evidence>
<feature type="compositionally biased region" description="Basic and acidic residues" evidence="1">
    <location>
        <begin position="1"/>
        <end position="25"/>
    </location>
</feature>
<comment type="caution">
    <text evidence="2">The sequence shown here is derived from an EMBL/GenBank/DDBJ whole genome shotgun (WGS) entry which is preliminary data.</text>
</comment>
<gene>
    <name evidence="2" type="ORF">ACHAW5_011103</name>
</gene>
<dbReference type="EMBL" id="JALLAZ020001013">
    <property type="protein sequence ID" value="KAL3782495.1"/>
    <property type="molecule type" value="Genomic_DNA"/>
</dbReference>
<reference evidence="2 3" key="1">
    <citation type="submission" date="2024-10" db="EMBL/GenBank/DDBJ databases">
        <title>Updated reference genomes for cyclostephanoid diatoms.</title>
        <authorList>
            <person name="Roberts W.R."/>
            <person name="Alverson A.J."/>
        </authorList>
    </citation>
    <scope>NUCLEOTIDE SEQUENCE [LARGE SCALE GENOMIC DNA]</scope>
    <source>
        <strain evidence="2 3">AJA276-08</strain>
    </source>
</reference>
<dbReference type="Proteomes" id="UP001530315">
    <property type="component" value="Unassembled WGS sequence"/>
</dbReference>
<keyword evidence="3" id="KW-1185">Reference proteome</keyword>
<evidence type="ECO:0000313" key="3">
    <source>
        <dbReference type="Proteomes" id="UP001530315"/>
    </source>
</evidence>
<dbReference type="AlphaFoldDB" id="A0ABD3P2I5"/>
<feature type="compositionally biased region" description="Polar residues" evidence="1">
    <location>
        <begin position="26"/>
        <end position="36"/>
    </location>
</feature>